<reference evidence="2" key="1">
    <citation type="submission" date="2017-04" db="EMBL/GenBank/DDBJ databases">
        <title>Plasmodium gonderi genome.</title>
        <authorList>
            <person name="Arisue N."/>
            <person name="Honma H."/>
            <person name="Kawai S."/>
            <person name="Tougan T."/>
            <person name="Tanabe K."/>
            <person name="Horii T."/>
        </authorList>
    </citation>
    <scope>NUCLEOTIDE SEQUENCE [LARGE SCALE GENOMIC DNA]</scope>
    <source>
        <strain evidence="2">ATCC 30045</strain>
    </source>
</reference>
<comment type="caution">
    <text evidence="1">The sequence shown here is derived from an EMBL/GenBank/DDBJ whole genome shotgun (WGS) entry which is preliminary data.</text>
</comment>
<gene>
    <name evidence="1" type="ORF">PGO_002550</name>
</gene>
<accession>A0A1Y1JPI2</accession>
<dbReference type="EMBL" id="BDQF01000259">
    <property type="protein sequence ID" value="GAW84359.1"/>
    <property type="molecule type" value="Genomic_DNA"/>
</dbReference>
<keyword evidence="2" id="KW-1185">Reference proteome</keyword>
<dbReference type="Proteomes" id="UP000195521">
    <property type="component" value="Unassembled WGS sequence"/>
</dbReference>
<evidence type="ECO:0000313" key="2">
    <source>
        <dbReference type="Proteomes" id="UP000195521"/>
    </source>
</evidence>
<dbReference type="InterPro" id="IPR008780">
    <property type="entry name" value="Plasmodium_Vir"/>
</dbReference>
<organism evidence="1 2">
    <name type="scientific">Plasmodium gonderi</name>
    <dbReference type="NCBI Taxonomy" id="77519"/>
    <lineage>
        <taxon>Eukaryota</taxon>
        <taxon>Sar</taxon>
        <taxon>Alveolata</taxon>
        <taxon>Apicomplexa</taxon>
        <taxon>Aconoidasida</taxon>
        <taxon>Haemosporida</taxon>
        <taxon>Plasmodiidae</taxon>
        <taxon>Plasmodium</taxon>
        <taxon>Plasmodium (Plasmodium)</taxon>
    </lineage>
</organism>
<proteinExistence type="predicted"/>
<dbReference type="OMA" id="FNHENEN"/>
<feature type="non-terminal residue" evidence="1">
    <location>
        <position position="283"/>
    </location>
</feature>
<dbReference type="AlphaFoldDB" id="A0A1Y1JPI2"/>
<name>A0A1Y1JPI2_PLAGO</name>
<sequence length="283" mass="33816">MFCNKKFIIVTFTESHLPSFKLYEMLKRHPSDLVNVEYCKTFSTTKYGKNGQIKKLCKAYINYLVKKERIRSKPEFMEMNCNILTYWLYNELSRTYHMDKTNCFNALSDINDMWILGTKFVTDSKACSCKPYLKITSYHDNWDHAKKLFDYSMDFNYLRDMKNDFNEKCDKLCTYLNEIADIYKKYKDVCILKNEQMCPVWGIEYENYNPEDFLDIFKCRDDEEEPVTIEHVDSEEDVDEEAEKEVEEVMSVHDGSSDTPLNIMDYQQVYEIKKDDLKPLSTF</sequence>
<protein>
    <submittedName>
        <fullName evidence="1">Variable surface protein</fullName>
    </submittedName>
</protein>
<dbReference type="RefSeq" id="XP_028546948.1">
    <property type="nucleotide sequence ID" value="XM_028691147.1"/>
</dbReference>
<dbReference type="Pfam" id="PF05795">
    <property type="entry name" value="Plasmodium_Vir"/>
    <property type="match status" value="1"/>
</dbReference>
<dbReference type="GeneID" id="39745167"/>
<evidence type="ECO:0000313" key="1">
    <source>
        <dbReference type="EMBL" id="GAW84359.1"/>
    </source>
</evidence>